<name>A0ABT7XLD4_9NEIS</name>
<dbReference type="PANTHER" id="PTHR43462">
    <property type="entry name" value="ALANYL-TRNA EDITING PROTEIN"/>
    <property type="match status" value="1"/>
</dbReference>
<evidence type="ECO:0000313" key="1">
    <source>
        <dbReference type="EMBL" id="MDN0074513.1"/>
    </source>
</evidence>
<dbReference type="Gene3D" id="3.30.980.10">
    <property type="entry name" value="Threonyl-trna Synthetase, Chain A, domain 2"/>
    <property type="match status" value="1"/>
</dbReference>
<dbReference type="RefSeq" id="WP_289829084.1">
    <property type="nucleotide sequence ID" value="NZ_JAUEDK010000008.1"/>
</dbReference>
<dbReference type="EMBL" id="JAUEDK010000008">
    <property type="protein sequence ID" value="MDN0074513.1"/>
    <property type="molecule type" value="Genomic_DNA"/>
</dbReference>
<evidence type="ECO:0000313" key="2">
    <source>
        <dbReference type="Proteomes" id="UP001168540"/>
    </source>
</evidence>
<comment type="caution">
    <text evidence="1">The sequence shown here is derived from an EMBL/GenBank/DDBJ whole genome shotgun (WGS) entry which is preliminary data.</text>
</comment>
<dbReference type="InterPro" id="IPR009000">
    <property type="entry name" value="Transl_B-barrel_sf"/>
</dbReference>
<dbReference type="SUPFAM" id="SSF50447">
    <property type="entry name" value="Translation proteins"/>
    <property type="match status" value="1"/>
</dbReference>
<accession>A0ABT7XLD4</accession>
<gene>
    <name evidence="1" type="ORF">QU481_06330</name>
</gene>
<dbReference type="Gene3D" id="2.40.30.130">
    <property type="match status" value="1"/>
</dbReference>
<reference evidence="1" key="1">
    <citation type="submission" date="2023-06" db="EMBL/GenBank/DDBJ databases">
        <authorList>
            <person name="Zhang S."/>
        </authorList>
    </citation>
    <scope>NUCLEOTIDE SEQUENCE</scope>
    <source>
        <strain evidence="1">SG2303</strain>
    </source>
</reference>
<sequence length="209" mass="22458">MTERLYFSSDDTEAIACVTRCAEENGQWFAILDRTLFHPQGGGQPGDSGWIGASRVLKTLQDGDEIRHQIDAPVATGSAEIRIDADRRQLHTRLHSAGHLIGYLGQTMGHRPVQAHHRPGESKVTFLLEPGAAPFDAAWLEAALAELIGTDLPRVVTLSDAMPTIGFGQLPAFPCGGTHVARLSAIGTVRIGAVREKKGLLTVSYDVGD</sequence>
<protein>
    <submittedName>
        <fullName evidence="1">Alanyl-tRNA editing protein</fullName>
    </submittedName>
</protein>
<keyword evidence="2" id="KW-1185">Reference proteome</keyword>
<dbReference type="Proteomes" id="UP001168540">
    <property type="component" value="Unassembled WGS sequence"/>
</dbReference>
<proteinExistence type="predicted"/>
<dbReference type="InterPro" id="IPR051335">
    <property type="entry name" value="Alanyl-tRNA_Editing_Enzymes"/>
</dbReference>
<dbReference type="PANTHER" id="PTHR43462:SF2">
    <property type="entry name" value="THREONYL AND ALANYL TRNA SYNTHETASE SECOND ADDITIONAL DOMAIN-CONTAINING PROTEIN"/>
    <property type="match status" value="1"/>
</dbReference>
<dbReference type="SUPFAM" id="SSF55186">
    <property type="entry name" value="ThrRS/AlaRS common domain"/>
    <property type="match status" value="1"/>
</dbReference>
<organism evidence="1 2">
    <name type="scientific">Crenobacter oryzisoli</name>
    <dbReference type="NCBI Taxonomy" id="3056844"/>
    <lineage>
        <taxon>Bacteria</taxon>
        <taxon>Pseudomonadati</taxon>
        <taxon>Pseudomonadota</taxon>
        <taxon>Betaproteobacteria</taxon>
        <taxon>Neisseriales</taxon>
        <taxon>Neisseriaceae</taxon>
        <taxon>Crenobacter</taxon>
    </lineage>
</organism>
<dbReference type="InterPro" id="IPR018163">
    <property type="entry name" value="Thr/Ala-tRNA-synth_IIc_edit"/>
</dbReference>